<keyword evidence="10 19" id="KW-0863">Zinc-finger</keyword>
<evidence type="ECO:0000256" key="4">
    <source>
        <dbReference type="ARBA" id="ARBA00009506"/>
    </source>
</evidence>
<evidence type="ECO:0000256" key="3">
    <source>
        <dbReference type="ARBA" id="ARBA00004906"/>
    </source>
</evidence>
<dbReference type="InterPro" id="IPR017907">
    <property type="entry name" value="Znf_RING_CS"/>
</dbReference>
<evidence type="ECO:0000259" key="22">
    <source>
        <dbReference type="PROSITE" id="PS50800"/>
    </source>
</evidence>
<keyword evidence="13" id="KW-0238">DNA-binding</keyword>
<dbReference type="GO" id="GO:0097505">
    <property type="term" value="C:Rad6-Rad18 complex"/>
    <property type="evidence" value="ECO:0007669"/>
    <property type="project" value="TreeGrafter"/>
</dbReference>
<keyword evidence="14" id="KW-0234">DNA repair</keyword>
<dbReference type="VEuPathDB" id="FungiDB:C5L36_0D05230"/>
<keyword evidence="9" id="KW-0227">DNA damage</keyword>
<dbReference type="Gene3D" id="3.30.40.10">
    <property type="entry name" value="Zinc/RING finger domain, C3HC4 (zinc finger)"/>
    <property type="match status" value="1"/>
</dbReference>
<evidence type="ECO:0000256" key="11">
    <source>
        <dbReference type="ARBA" id="ARBA00022786"/>
    </source>
</evidence>
<evidence type="ECO:0000256" key="16">
    <source>
        <dbReference type="ARBA" id="ARBA00031783"/>
    </source>
</evidence>
<dbReference type="AlphaFoldDB" id="A0A1Z8JQC3"/>
<comment type="pathway">
    <text evidence="3">Protein modification; protein ubiquitination.</text>
</comment>
<evidence type="ECO:0000256" key="18">
    <source>
        <dbReference type="ARBA" id="ARBA00082369"/>
    </source>
</evidence>
<evidence type="ECO:0000256" key="2">
    <source>
        <dbReference type="ARBA" id="ARBA00004123"/>
    </source>
</evidence>
<organism evidence="23 24">
    <name type="scientific">Pichia kudriavzevii</name>
    <name type="common">Yeast</name>
    <name type="synonym">Issatchenkia orientalis</name>
    <dbReference type="NCBI Taxonomy" id="4909"/>
    <lineage>
        <taxon>Eukaryota</taxon>
        <taxon>Fungi</taxon>
        <taxon>Dikarya</taxon>
        <taxon>Ascomycota</taxon>
        <taxon>Saccharomycotina</taxon>
        <taxon>Pichiomycetes</taxon>
        <taxon>Pichiales</taxon>
        <taxon>Pichiaceae</taxon>
        <taxon>Pichia</taxon>
    </lineage>
</organism>
<keyword evidence="15" id="KW-0539">Nucleus</keyword>
<comment type="catalytic activity">
    <reaction evidence="1">
        <text>S-ubiquitinyl-[E2 ubiquitin-conjugating enzyme]-L-cysteine + [acceptor protein]-L-lysine = [E2 ubiquitin-conjugating enzyme]-L-cysteine + N(6)-ubiquitinyl-[acceptor protein]-L-lysine.</text>
        <dbReference type="EC" id="2.3.2.27"/>
    </reaction>
</comment>
<dbReference type="Pfam" id="PF13923">
    <property type="entry name" value="zf-C3HC4_2"/>
    <property type="match status" value="1"/>
</dbReference>
<gene>
    <name evidence="23" type="ORF">CAS74_002504</name>
</gene>
<keyword evidence="7" id="KW-0808">Transferase</keyword>
<dbReference type="GO" id="GO:0061630">
    <property type="term" value="F:ubiquitin protein ligase activity"/>
    <property type="evidence" value="ECO:0007669"/>
    <property type="project" value="UniProtKB-EC"/>
</dbReference>
<comment type="similarity">
    <text evidence="4">Belongs to the RAD18 family.</text>
</comment>
<proteinExistence type="inferred from homology"/>
<feature type="compositionally biased region" description="Basic and acidic residues" evidence="20">
    <location>
        <begin position="343"/>
        <end position="375"/>
    </location>
</feature>
<name>A0A1Z8JQC3_PICKU</name>
<evidence type="ECO:0000313" key="23">
    <source>
        <dbReference type="EMBL" id="OUT22759.1"/>
    </source>
</evidence>
<feature type="region of interest" description="Disordered" evidence="20">
    <location>
        <begin position="343"/>
        <end position="395"/>
    </location>
</feature>
<dbReference type="GO" id="GO:0003697">
    <property type="term" value="F:single-stranded DNA binding"/>
    <property type="evidence" value="ECO:0007669"/>
    <property type="project" value="InterPro"/>
</dbReference>
<evidence type="ECO:0000256" key="13">
    <source>
        <dbReference type="ARBA" id="ARBA00023125"/>
    </source>
</evidence>
<evidence type="ECO:0000256" key="7">
    <source>
        <dbReference type="ARBA" id="ARBA00022679"/>
    </source>
</evidence>
<dbReference type="PROSITE" id="PS50800">
    <property type="entry name" value="SAP"/>
    <property type="match status" value="1"/>
</dbReference>
<keyword evidence="8" id="KW-0479">Metal-binding</keyword>
<dbReference type="GO" id="GO:0006281">
    <property type="term" value="P:DNA repair"/>
    <property type="evidence" value="ECO:0007669"/>
    <property type="project" value="UniProtKB-KW"/>
</dbReference>
<protein>
    <recommendedName>
        <fullName evidence="6">Postreplication repair E3 ubiquitin-protein ligase RAD18</fullName>
        <ecNumber evidence="5">2.3.2.27</ecNumber>
    </recommendedName>
    <alternativeName>
        <fullName evidence="17">Postreplication repair E3 ubiquitin-protein ligase rad18</fullName>
    </alternativeName>
    <alternativeName>
        <fullName evidence="16 18">RING-type E3 ubiquitin transferase RAD18</fullName>
    </alternativeName>
</protein>
<evidence type="ECO:0000256" key="1">
    <source>
        <dbReference type="ARBA" id="ARBA00000900"/>
    </source>
</evidence>
<feature type="domain" description="SAP" evidence="22">
    <location>
        <begin position="224"/>
        <end position="258"/>
    </location>
</feature>
<dbReference type="InterPro" id="IPR003034">
    <property type="entry name" value="SAP_dom"/>
</dbReference>
<dbReference type="GO" id="GO:0005634">
    <property type="term" value="C:nucleus"/>
    <property type="evidence" value="ECO:0007669"/>
    <property type="project" value="UniProtKB-SubCell"/>
</dbReference>
<evidence type="ECO:0000256" key="5">
    <source>
        <dbReference type="ARBA" id="ARBA00012483"/>
    </source>
</evidence>
<evidence type="ECO:0000256" key="12">
    <source>
        <dbReference type="ARBA" id="ARBA00022833"/>
    </source>
</evidence>
<dbReference type="PROSITE" id="PS50089">
    <property type="entry name" value="ZF_RING_2"/>
    <property type="match status" value="1"/>
</dbReference>
<evidence type="ECO:0000256" key="15">
    <source>
        <dbReference type="ARBA" id="ARBA00023242"/>
    </source>
</evidence>
<dbReference type="InterPro" id="IPR013083">
    <property type="entry name" value="Znf_RING/FYVE/PHD"/>
</dbReference>
<dbReference type="EC" id="2.3.2.27" evidence="5"/>
<evidence type="ECO:0000256" key="20">
    <source>
        <dbReference type="SAM" id="MobiDB-lite"/>
    </source>
</evidence>
<dbReference type="PROSITE" id="PS00518">
    <property type="entry name" value="ZF_RING_1"/>
    <property type="match status" value="1"/>
</dbReference>
<evidence type="ECO:0000256" key="17">
    <source>
        <dbReference type="ARBA" id="ARBA00074353"/>
    </source>
</evidence>
<feature type="region of interest" description="Disordered" evidence="20">
    <location>
        <begin position="292"/>
        <end position="321"/>
    </location>
</feature>
<dbReference type="PANTHER" id="PTHR14134">
    <property type="entry name" value="E3 UBIQUITIN-PROTEIN LIGASE RAD18"/>
    <property type="match status" value="1"/>
</dbReference>
<keyword evidence="11" id="KW-0833">Ubl conjugation pathway</keyword>
<evidence type="ECO:0000256" key="10">
    <source>
        <dbReference type="ARBA" id="ARBA00022771"/>
    </source>
</evidence>
<comment type="subcellular location">
    <subcellularLocation>
        <location evidence="2">Nucleus</location>
    </subcellularLocation>
</comment>
<dbReference type="GO" id="GO:0006513">
    <property type="term" value="P:protein monoubiquitination"/>
    <property type="evidence" value="ECO:0007669"/>
    <property type="project" value="InterPro"/>
</dbReference>
<sequence length="395" mass="45445">MVGIVPDVWEDVSDPSDWKNTKYPDLANLDSLMRCQICKEFLQAPVLTTCDHIFCSMCIRRTISNTNKCPICSEETYESGLRKVLLLDSIVRWFENKRPSLIESLQIDQIEDSVDEDGPSIKEELNRISENAEALETASSSSEQLAECPVCGTCMNVNELQEKHIEECLGNAQPSSKETKSVRNSPNNVVGYFKIKTNVTNNIPENVQLQNSKIRKKKRLPNLDTSLSFNKLKEKMNSLKLPVNGNKTELENRMREYINLYNSNLDSIHPVSERLLIDKLRKWEALNDRKANLKSGRDSPPINADENTIKRQKKEHVSWNRQNSGQYMELIAFAKLNMQKLRNKEQAERNEKQTERNEKQTERNEKQTEKNKEENDSLNDDSGDAFSDLETELIS</sequence>
<dbReference type="SUPFAM" id="SSF57850">
    <property type="entry name" value="RING/U-box"/>
    <property type="match status" value="1"/>
</dbReference>
<dbReference type="EMBL" id="NHMM01000003">
    <property type="protein sequence ID" value="OUT22759.1"/>
    <property type="molecule type" value="Genomic_DNA"/>
</dbReference>
<dbReference type="PANTHER" id="PTHR14134:SF2">
    <property type="entry name" value="E3 UBIQUITIN-PROTEIN LIGASE RAD18"/>
    <property type="match status" value="1"/>
</dbReference>
<evidence type="ECO:0000256" key="14">
    <source>
        <dbReference type="ARBA" id="ARBA00023204"/>
    </source>
</evidence>
<dbReference type="GO" id="GO:0006301">
    <property type="term" value="P:DNA damage tolerance"/>
    <property type="evidence" value="ECO:0007669"/>
    <property type="project" value="InterPro"/>
</dbReference>
<dbReference type="FunFam" id="3.30.40.10:FF:000172">
    <property type="entry name" value="E3 ubiquitin-protein ligase RAD18"/>
    <property type="match status" value="1"/>
</dbReference>
<feature type="domain" description="RING-type" evidence="21">
    <location>
        <begin position="35"/>
        <end position="73"/>
    </location>
</feature>
<feature type="compositionally biased region" description="Acidic residues" evidence="20">
    <location>
        <begin position="376"/>
        <end position="395"/>
    </location>
</feature>
<dbReference type="InterPro" id="IPR001841">
    <property type="entry name" value="Znf_RING"/>
</dbReference>
<evidence type="ECO:0000313" key="24">
    <source>
        <dbReference type="Proteomes" id="UP000195871"/>
    </source>
</evidence>
<evidence type="ECO:0000256" key="19">
    <source>
        <dbReference type="PROSITE-ProRule" id="PRU00175"/>
    </source>
</evidence>
<dbReference type="GO" id="GO:0008270">
    <property type="term" value="F:zinc ion binding"/>
    <property type="evidence" value="ECO:0007669"/>
    <property type="project" value="UniProtKB-KW"/>
</dbReference>
<evidence type="ECO:0000256" key="9">
    <source>
        <dbReference type="ARBA" id="ARBA00022763"/>
    </source>
</evidence>
<dbReference type="Proteomes" id="UP000195871">
    <property type="component" value="Unassembled WGS sequence"/>
</dbReference>
<dbReference type="SMART" id="SM00184">
    <property type="entry name" value="RING"/>
    <property type="match status" value="1"/>
</dbReference>
<evidence type="ECO:0000259" key="21">
    <source>
        <dbReference type="PROSITE" id="PS50089"/>
    </source>
</evidence>
<evidence type="ECO:0000256" key="8">
    <source>
        <dbReference type="ARBA" id="ARBA00022723"/>
    </source>
</evidence>
<evidence type="ECO:0000256" key="6">
    <source>
        <dbReference type="ARBA" id="ARBA00015551"/>
    </source>
</evidence>
<comment type="caution">
    <text evidence="23">The sequence shown here is derived from an EMBL/GenBank/DDBJ whole genome shotgun (WGS) entry which is preliminary data.</text>
</comment>
<accession>A0A1Z8JQC3</accession>
<dbReference type="InterPro" id="IPR039577">
    <property type="entry name" value="Rad18"/>
</dbReference>
<reference evidence="23 24" key="1">
    <citation type="submission" date="2017-05" db="EMBL/GenBank/DDBJ databases">
        <title>The Genome Sequence of Candida krusei Ckrusei653.</title>
        <authorList>
            <person name="Cuomo C."/>
            <person name="Forche A."/>
            <person name="Young S."/>
            <person name="Abouelleil A."/>
            <person name="Cao P."/>
            <person name="Chapman S."/>
            <person name="Cusick C."/>
            <person name="Shea T."/>
            <person name="Nusbaum C."/>
            <person name="Birren B."/>
        </authorList>
    </citation>
    <scope>NUCLEOTIDE SEQUENCE [LARGE SCALE GENOMIC DNA]</scope>
    <source>
        <strain evidence="23 24">Ckrusei653</strain>
    </source>
</reference>
<keyword evidence="12" id="KW-0862">Zinc</keyword>